<accession>A0ABM9H614</accession>
<evidence type="ECO:0000313" key="2">
    <source>
        <dbReference type="Proteomes" id="UP001154015"/>
    </source>
</evidence>
<name>A0ABM9H614_STRGL</name>
<proteinExistence type="predicted"/>
<sequence>MLGWKALSGAVCVGWDGSTQSVTGGSIAAWSVADAERWR</sequence>
<keyword evidence="2" id="KW-1185">Reference proteome</keyword>
<comment type="caution">
    <text evidence="1">The sequence shown here is derived from an EMBL/GenBank/DDBJ whole genome shotgun (WGS) entry which is preliminary data.</text>
</comment>
<protein>
    <submittedName>
        <fullName evidence="1">Uncharacterized protein</fullName>
    </submittedName>
</protein>
<dbReference type="Proteomes" id="UP001154015">
    <property type="component" value="Unassembled WGS sequence"/>
</dbReference>
<evidence type="ECO:0000313" key="1">
    <source>
        <dbReference type="EMBL" id="CAH9419086.1"/>
    </source>
</evidence>
<organism evidence="1 2">
    <name type="scientific">Streptomyces globisporus</name>
    <dbReference type="NCBI Taxonomy" id="1908"/>
    <lineage>
        <taxon>Bacteria</taxon>
        <taxon>Bacillati</taxon>
        <taxon>Actinomycetota</taxon>
        <taxon>Actinomycetes</taxon>
        <taxon>Kitasatosporales</taxon>
        <taxon>Streptomycetaceae</taxon>
        <taxon>Streptomyces</taxon>
    </lineage>
</organism>
<dbReference type="EMBL" id="CAKXYP010000022">
    <property type="protein sequence ID" value="CAH9419086.1"/>
    <property type="molecule type" value="Genomic_DNA"/>
</dbReference>
<reference evidence="1" key="1">
    <citation type="submission" date="2022-03" db="EMBL/GenBank/DDBJ databases">
        <authorList>
            <person name="Leyn A S."/>
        </authorList>
    </citation>
    <scope>NUCLEOTIDE SEQUENCE</scope>
    <source>
        <strain evidence="1">Streptomyces globisporus 4-3</strain>
    </source>
</reference>
<gene>
    <name evidence="1" type="ORF">SGL43_06140</name>
</gene>